<dbReference type="PANTHER" id="PTHR43618:SF18">
    <property type="entry name" value="SHORT CHAIN DEHYDROGENASE_REDUCTASE FAMILY (AFU_ORTHOLOGUE AFUA_5G12480)"/>
    <property type="match status" value="1"/>
</dbReference>
<dbReference type="STRING" id="1196081.A0A364KYS9"/>
<evidence type="ECO:0000313" key="4">
    <source>
        <dbReference type="EMBL" id="RAO68716.1"/>
    </source>
</evidence>
<comment type="caution">
    <text evidence="4">The sequence shown here is derived from an EMBL/GenBank/DDBJ whole genome shotgun (WGS) entry which is preliminary data.</text>
</comment>
<sequence length="279" mass="29850">MEAAELFSVKGLVAVVTGGGSGIGRAMVHAFATNGAEKVYILGRRLEALQECAAFNPNVIIPIQCDITSKSDLQKSADRVQQEVGYLNVLICNSGTGGPESTKLGPTSTLDEFIKINWEHEVEDYTKTFEVNTAGYWYTSLAFLKLLHLGNEKKNISQRSQVIATCSTLGFGRLAPTARFAYGQSKAASTHLMKQLSTSLVPFGIRANILAPGLFMTEMTSVMTSTSYDVGKLVPEGRAGEDQDIAGMILYLTSKAGAYLNGSVLVCDGGRLGVVPSSY</sequence>
<evidence type="ECO:0000256" key="1">
    <source>
        <dbReference type="ARBA" id="ARBA00006484"/>
    </source>
</evidence>
<dbReference type="Pfam" id="PF13561">
    <property type="entry name" value="adh_short_C2"/>
    <property type="match status" value="1"/>
</dbReference>
<dbReference type="AlphaFoldDB" id="A0A364KYS9"/>
<comment type="similarity">
    <text evidence="1">Belongs to the short-chain dehydrogenases/reductases (SDR) family.</text>
</comment>
<accession>A0A364KYS9</accession>
<dbReference type="RefSeq" id="XP_040733232.1">
    <property type="nucleotide sequence ID" value="XM_040877125.1"/>
</dbReference>
<reference evidence="4 5" key="1">
    <citation type="journal article" date="2017" name="Biotechnol. Biofuels">
        <title>Differential beta-glucosidase expression as a function of carbon source availability in Talaromyces amestolkiae: a genomic and proteomic approach.</title>
        <authorList>
            <person name="de Eugenio L.I."/>
            <person name="Mendez-Liter J.A."/>
            <person name="Nieto-Dominguez M."/>
            <person name="Alonso L."/>
            <person name="Gil-Munoz J."/>
            <person name="Barriuso J."/>
            <person name="Prieto A."/>
            <person name="Martinez M.J."/>
        </authorList>
    </citation>
    <scope>NUCLEOTIDE SEQUENCE [LARGE SCALE GENOMIC DNA]</scope>
    <source>
        <strain evidence="4 5">CIB</strain>
    </source>
</reference>
<dbReference type="CDD" id="cd05233">
    <property type="entry name" value="SDR_c"/>
    <property type="match status" value="1"/>
</dbReference>
<evidence type="ECO:0000256" key="2">
    <source>
        <dbReference type="ARBA" id="ARBA00022857"/>
    </source>
</evidence>
<dbReference type="PRINTS" id="PR00081">
    <property type="entry name" value="GDHRDH"/>
</dbReference>
<evidence type="ECO:0000256" key="3">
    <source>
        <dbReference type="ARBA" id="ARBA00023002"/>
    </source>
</evidence>
<dbReference type="GeneID" id="63793944"/>
<protein>
    <submittedName>
        <fullName evidence="4">Uncharacterized protein</fullName>
    </submittedName>
</protein>
<evidence type="ECO:0000313" key="5">
    <source>
        <dbReference type="Proteomes" id="UP000249363"/>
    </source>
</evidence>
<dbReference type="InterPro" id="IPR036291">
    <property type="entry name" value="NAD(P)-bd_dom_sf"/>
</dbReference>
<dbReference type="PANTHER" id="PTHR43618">
    <property type="entry name" value="7-ALPHA-HYDROXYSTEROID DEHYDROGENASE"/>
    <property type="match status" value="1"/>
</dbReference>
<proteinExistence type="inferred from homology"/>
<dbReference type="OrthoDB" id="2962696at2759"/>
<name>A0A364KYS9_TALAM</name>
<organism evidence="4 5">
    <name type="scientific">Talaromyces amestolkiae</name>
    <dbReference type="NCBI Taxonomy" id="1196081"/>
    <lineage>
        <taxon>Eukaryota</taxon>
        <taxon>Fungi</taxon>
        <taxon>Dikarya</taxon>
        <taxon>Ascomycota</taxon>
        <taxon>Pezizomycotina</taxon>
        <taxon>Eurotiomycetes</taxon>
        <taxon>Eurotiomycetidae</taxon>
        <taxon>Eurotiales</taxon>
        <taxon>Trichocomaceae</taxon>
        <taxon>Talaromyces</taxon>
        <taxon>Talaromyces sect. Talaromyces</taxon>
    </lineage>
</organism>
<dbReference type="InterPro" id="IPR002347">
    <property type="entry name" value="SDR_fam"/>
</dbReference>
<dbReference type="GO" id="GO:0016491">
    <property type="term" value="F:oxidoreductase activity"/>
    <property type="evidence" value="ECO:0007669"/>
    <property type="project" value="UniProtKB-KW"/>
</dbReference>
<dbReference type="SUPFAM" id="SSF51735">
    <property type="entry name" value="NAD(P)-binding Rossmann-fold domains"/>
    <property type="match status" value="1"/>
</dbReference>
<dbReference type="EMBL" id="MIKG01000008">
    <property type="protein sequence ID" value="RAO68716.1"/>
    <property type="molecule type" value="Genomic_DNA"/>
</dbReference>
<dbReference type="Proteomes" id="UP000249363">
    <property type="component" value="Unassembled WGS sequence"/>
</dbReference>
<dbReference type="Gene3D" id="3.40.50.720">
    <property type="entry name" value="NAD(P)-binding Rossmann-like Domain"/>
    <property type="match status" value="1"/>
</dbReference>
<dbReference type="InterPro" id="IPR020904">
    <property type="entry name" value="Sc_DH/Rdtase_CS"/>
</dbReference>
<keyword evidence="5" id="KW-1185">Reference proteome</keyword>
<keyword evidence="2" id="KW-0521">NADP</keyword>
<gene>
    <name evidence="4" type="ORF">BHQ10_004728</name>
</gene>
<dbReference type="PROSITE" id="PS00061">
    <property type="entry name" value="ADH_SHORT"/>
    <property type="match status" value="1"/>
</dbReference>
<dbReference type="InterPro" id="IPR052178">
    <property type="entry name" value="Sec_Metab_Biosynth_SDR"/>
</dbReference>
<keyword evidence="3" id="KW-0560">Oxidoreductase</keyword>